<dbReference type="PANTHER" id="PTHR19446">
    <property type="entry name" value="REVERSE TRANSCRIPTASES"/>
    <property type="match status" value="1"/>
</dbReference>
<gene>
    <name evidence="1" type="ORF">OUZ56_009955</name>
</gene>
<sequence>MFDDKTTTASRHISAQVSEREFFRRASLWHYVEFVSKCAKSHKEWRIPASLVREVLEDHPPSYDGTVQTAEEYLKRTYNRLRPSPQHCQSARELYDTCDWSQPTEDQMNFLNRAPTQQELEAKLRRATNTSPGVYGLEYRHLRAIDPNCIMLETVCKMVWKLGVSNCWKTSRTVPMFKKGDTSDYSNFRPISLLPTIYKLFSGVISQRITEVASDLGWLSPEQKGFLPGVHGIQEQETTLRDGCRGDKDQTKAHVCCMAGHVQRVLIYASRRSERAVHITSNTRRPPAHPGGHIFGKSDGFCSWERIHPNFSNRRCSPG</sequence>
<keyword evidence="2" id="KW-1185">Reference proteome</keyword>
<organism evidence="1 2">
    <name type="scientific">Daphnia magna</name>
    <dbReference type="NCBI Taxonomy" id="35525"/>
    <lineage>
        <taxon>Eukaryota</taxon>
        <taxon>Metazoa</taxon>
        <taxon>Ecdysozoa</taxon>
        <taxon>Arthropoda</taxon>
        <taxon>Crustacea</taxon>
        <taxon>Branchiopoda</taxon>
        <taxon>Diplostraca</taxon>
        <taxon>Cladocera</taxon>
        <taxon>Anomopoda</taxon>
        <taxon>Daphniidae</taxon>
        <taxon>Daphnia</taxon>
    </lineage>
</organism>
<comment type="caution">
    <text evidence="1">The sequence shown here is derived from an EMBL/GenBank/DDBJ whole genome shotgun (WGS) entry which is preliminary data.</text>
</comment>
<accession>A0ABR0AHG8</accession>
<name>A0ABR0AHG8_9CRUS</name>
<dbReference type="Proteomes" id="UP001234178">
    <property type="component" value="Unassembled WGS sequence"/>
</dbReference>
<evidence type="ECO:0000313" key="2">
    <source>
        <dbReference type="Proteomes" id="UP001234178"/>
    </source>
</evidence>
<protein>
    <recommendedName>
        <fullName evidence="3">Reverse transcriptase domain-containing protein</fullName>
    </recommendedName>
</protein>
<reference evidence="1 2" key="1">
    <citation type="journal article" date="2023" name="Nucleic Acids Res.">
        <title>The hologenome of Daphnia magna reveals possible DNA methylation and microbiome-mediated evolution of the host genome.</title>
        <authorList>
            <person name="Chaturvedi A."/>
            <person name="Li X."/>
            <person name="Dhandapani V."/>
            <person name="Marshall H."/>
            <person name="Kissane S."/>
            <person name="Cuenca-Cambronero M."/>
            <person name="Asole G."/>
            <person name="Calvet F."/>
            <person name="Ruiz-Romero M."/>
            <person name="Marangio P."/>
            <person name="Guigo R."/>
            <person name="Rago D."/>
            <person name="Mirbahai L."/>
            <person name="Eastwood N."/>
            <person name="Colbourne J.K."/>
            <person name="Zhou J."/>
            <person name="Mallon E."/>
            <person name="Orsini L."/>
        </authorList>
    </citation>
    <scope>NUCLEOTIDE SEQUENCE [LARGE SCALE GENOMIC DNA]</scope>
    <source>
        <strain evidence="1">LRV0_1</strain>
    </source>
</reference>
<evidence type="ECO:0000313" key="1">
    <source>
        <dbReference type="EMBL" id="KAK4024534.1"/>
    </source>
</evidence>
<evidence type="ECO:0008006" key="3">
    <source>
        <dbReference type="Google" id="ProtNLM"/>
    </source>
</evidence>
<proteinExistence type="predicted"/>
<dbReference type="EMBL" id="JAOYFB010000037">
    <property type="protein sequence ID" value="KAK4024534.1"/>
    <property type="molecule type" value="Genomic_DNA"/>
</dbReference>